<dbReference type="Proteomes" id="UP000440498">
    <property type="component" value="Unassembled WGS sequence"/>
</dbReference>
<sequence length="655" mass="70026">MLPGDFRRLKKQWEKSMSFLPTRIWPVACLLSLSGSVWAATATVESTARGPVALGSKVWFLGKVDGQGVYMNFAVNGIPGGNATYGRLNSQNGEYIAPTVLPSNVVITITGTTTKDAKVGANLSASTTLTLKKAATPTPTPTPTPSPEPSPSPTPTPTPSPAPTPTPTPSPVPPPIGQQPAPDAAKISAVRLLEQATFGATPADVAAIKANGSAVWLKQQFAMPASAIPVTTDMTLLQNTWYKNMATGPDQLRQRMIFALSQLFVISADKNPYANEIQPWLTTISNNAFGNFNTLLREMTLNPAMGKYLDLGNSITPSPNENYAREVMQLFTLGPILLNQDGSAQTDRNGDPIPTYDQARISDFARALSGWTYPGSSATGINWENFTGPLQPRDKFHDKGSKTLLLGAVLPAGQTTVQDLDGVMQNLFQHPNLPPFIATRLIRAFVTSNPSPAYITRVADVFAYGTAGRGDLQATLTAVLTDPEARQDKPAATQGHLKDPMLQSLGLFRTLGASIADPRNLFWDYFLLGQKITAAPSVFNFYSPMTRLPGSPQYYGPEFQLYAPSLAVARANFLYKFISGEYKGMVNVDIAPFVSVAGDATALINLVDATLLAGRMSATARQAIGGAINASSDPRQRAITALYLAAISAEFAVAQ</sequence>
<feature type="compositionally biased region" description="Pro residues" evidence="1">
    <location>
        <begin position="138"/>
        <end position="177"/>
    </location>
</feature>
<accession>A0A6A7NBP8</accession>
<proteinExistence type="predicted"/>
<organism evidence="3 4">
    <name type="scientific">Rugamonas aquatica</name>
    <dbReference type="NCBI Taxonomy" id="2743357"/>
    <lineage>
        <taxon>Bacteria</taxon>
        <taxon>Pseudomonadati</taxon>
        <taxon>Pseudomonadota</taxon>
        <taxon>Betaproteobacteria</taxon>
        <taxon>Burkholderiales</taxon>
        <taxon>Oxalobacteraceae</taxon>
        <taxon>Telluria group</taxon>
        <taxon>Rugamonas</taxon>
    </lineage>
</organism>
<keyword evidence="2" id="KW-0732">Signal</keyword>
<dbReference type="InterPro" id="IPR014917">
    <property type="entry name" value="DUF1800"/>
</dbReference>
<dbReference type="AlphaFoldDB" id="A0A6A7NBP8"/>
<protein>
    <submittedName>
        <fullName evidence="3">DUF1800 family protein</fullName>
    </submittedName>
</protein>
<feature type="region of interest" description="Disordered" evidence="1">
    <location>
        <begin position="130"/>
        <end position="184"/>
    </location>
</feature>
<evidence type="ECO:0000313" key="4">
    <source>
        <dbReference type="Proteomes" id="UP000440498"/>
    </source>
</evidence>
<evidence type="ECO:0000256" key="2">
    <source>
        <dbReference type="SAM" id="SignalP"/>
    </source>
</evidence>
<feature type="signal peptide" evidence="2">
    <location>
        <begin position="1"/>
        <end position="39"/>
    </location>
</feature>
<dbReference type="PANTHER" id="PTHR43737:SF1">
    <property type="entry name" value="DUF1501 DOMAIN-CONTAINING PROTEIN"/>
    <property type="match status" value="1"/>
</dbReference>
<dbReference type="EMBL" id="WHUG01000020">
    <property type="protein sequence ID" value="MQA42414.1"/>
    <property type="molecule type" value="Genomic_DNA"/>
</dbReference>
<reference evidence="3 4" key="1">
    <citation type="submission" date="2019-10" db="EMBL/GenBank/DDBJ databases">
        <title>Two novel species isolated from a subtropical stream in China.</title>
        <authorList>
            <person name="Lu H."/>
        </authorList>
    </citation>
    <scope>NUCLEOTIDE SEQUENCE [LARGE SCALE GENOMIC DNA]</scope>
    <source>
        <strain evidence="3 4">FT29W</strain>
    </source>
</reference>
<dbReference type="PANTHER" id="PTHR43737">
    <property type="entry name" value="BLL7424 PROTEIN"/>
    <property type="match status" value="1"/>
</dbReference>
<feature type="chain" id="PRO_5025394370" evidence="2">
    <location>
        <begin position="40"/>
        <end position="655"/>
    </location>
</feature>
<comment type="caution">
    <text evidence="3">The sequence shown here is derived from an EMBL/GenBank/DDBJ whole genome shotgun (WGS) entry which is preliminary data.</text>
</comment>
<keyword evidence="4" id="KW-1185">Reference proteome</keyword>
<gene>
    <name evidence="3" type="ORF">GEV02_30205</name>
</gene>
<name>A0A6A7NBP8_9BURK</name>
<dbReference type="Pfam" id="PF08811">
    <property type="entry name" value="DUF1800"/>
    <property type="match status" value="1"/>
</dbReference>
<evidence type="ECO:0000313" key="3">
    <source>
        <dbReference type="EMBL" id="MQA42414.1"/>
    </source>
</evidence>
<evidence type="ECO:0000256" key="1">
    <source>
        <dbReference type="SAM" id="MobiDB-lite"/>
    </source>
</evidence>